<keyword evidence="2" id="KW-0575">Peroxidase</keyword>
<evidence type="ECO:0000313" key="2">
    <source>
        <dbReference type="EMBL" id="RAJ06477.1"/>
    </source>
</evidence>
<accession>A0A327QXV5</accession>
<proteinExistence type="predicted"/>
<dbReference type="Gene3D" id="1.20.1290.10">
    <property type="entry name" value="AhpD-like"/>
    <property type="match status" value="1"/>
</dbReference>
<protein>
    <submittedName>
        <fullName evidence="2">AhpD family alkylhydroperoxidase</fullName>
    </submittedName>
</protein>
<dbReference type="InterPro" id="IPR004675">
    <property type="entry name" value="AhpD_core"/>
</dbReference>
<dbReference type="PANTHER" id="PTHR34846:SF10">
    <property type="entry name" value="CYTOPLASMIC PROTEIN"/>
    <property type="match status" value="1"/>
</dbReference>
<dbReference type="Pfam" id="PF02627">
    <property type="entry name" value="CMD"/>
    <property type="match status" value="1"/>
</dbReference>
<dbReference type="EMBL" id="QLLL01000003">
    <property type="protein sequence ID" value="RAJ06477.1"/>
    <property type="molecule type" value="Genomic_DNA"/>
</dbReference>
<keyword evidence="2" id="KW-0560">Oxidoreductase</keyword>
<sequence length="156" mass="17559">MEPRITFKETRKGYLDGLMKLAQHIATGTISNTLQELIKIRASFINSCAPCIDMHIKDAMQNGETIQRITGLNAWEEAPYYTPAERAVLALTDSLTKHCKASDETYANLQEHFTKEEIADITLLIGVINTFNRINAVFRPTPGLYEPAKNKFEQAV</sequence>
<dbReference type="Proteomes" id="UP000249547">
    <property type="component" value="Unassembled WGS sequence"/>
</dbReference>
<feature type="domain" description="Carboxymuconolactone decarboxylase-like" evidence="1">
    <location>
        <begin position="15"/>
        <end position="93"/>
    </location>
</feature>
<dbReference type="AlphaFoldDB" id="A0A327QXV5"/>
<evidence type="ECO:0000259" key="1">
    <source>
        <dbReference type="Pfam" id="PF02627"/>
    </source>
</evidence>
<gene>
    <name evidence="2" type="ORF">LX64_01604</name>
</gene>
<dbReference type="InterPro" id="IPR029032">
    <property type="entry name" value="AhpD-like"/>
</dbReference>
<name>A0A327QXV5_9BACT</name>
<dbReference type="NCBIfam" id="TIGR00778">
    <property type="entry name" value="ahpD_dom"/>
    <property type="match status" value="1"/>
</dbReference>
<reference evidence="2 3" key="1">
    <citation type="submission" date="2018-06" db="EMBL/GenBank/DDBJ databases">
        <title>Genomic Encyclopedia of Archaeal and Bacterial Type Strains, Phase II (KMG-II): from individual species to whole genera.</title>
        <authorList>
            <person name="Goeker M."/>
        </authorList>
    </citation>
    <scope>NUCLEOTIDE SEQUENCE [LARGE SCALE GENOMIC DNA]</scope>
    <source>
        <strain evidence="2 3">DSM 23857</strain>
    </source>
</reference>
<dbReference type="RefSeq" id="WP_111597093.1">
    <property type="nucleotide sequence ID" value="NZ_QLLL01000003.1"/>
</dbReference>
<comment type="caution">
    <text evidence="2">The sequence shown here is derived from an EMBL/GenBank/DDBJ whole genome shotgun (WGS) entry which is preliminary data.</text>
</comment>
<dbReference type="GO" id="GO:0051920">
    <property type="term" value="F:peroxiredoxin activity"/>
    <property type="evidence" value="ECO:0007669"/>
    <property type="project" value="InterPro"/>
</dbReference>
<dbReference type="OrthoDB" id="9801997at2"/>
<organism evidence="2 3">
    <name type="scientific">Chitinophaga skermanii</name>
    <dbReference type="NCBI Taxonomy" id="331697"/>
    <lineage>
        <taxon>Bacteria</taxon>
        <taxon>Pseudomonadati</taxon>
        <taxon>Bacteroidota</taxon>
        <taxon>Chitinophagia</taxon>
        <taxon>Chitinophagales</taxon>
        <taxon>Chitinophagaceae</taxon>
        <taxon>Chitinophaga</taxon>
    </lineage>
</organism>
<dbReference type="PANTHER" id="PTHR34846">
    <property type="entry name" value="4-CARBOXYMUCONOLACTONE DECARBOXYLASE FAMILY PROTEIN (AFU_ORTHOLOGUE AFUA_6G11590)"/>
    <property type="match status" value="1"/>
</dbReference>
<keyword evidence="3" id="KW-1185">Reference proteome</keyword>
<evidence type="ECO:0000313" key="3">
    <source>
        <dbReference type="Proteomes" id="UP000249547"/>
    </source>
</evidence>
<dbReference type="InterPro" id="IPR003779">
    <property type="entry name" value="CMD-like"/>
</dbReference>
<dbReference type="SUPFAM" id="SSF69118">
    <property type="entry name" value="AhpD-like"/>
    <property type="match status" value="1"/>
</dbReference>